<evidence type="ECO:0000259" key="1">
    <source>
        <dbReference type="PROSITE" id="PS50209"/>
    </source>
</evidence>
<dbReference type="OrthoDB" id="2337140at2759"/>
<accession>A0A2T7PGQ5</accession>
<organism evidence="2 3">
    <name type="scientific">Pomacea canaliculata</name>
    <name type="common">Golden apple snail</name>
    <dbReference type="NCBI Taxonomy" id="400727"/>
    <lineage>
        <taxon>Eukaryota</taxon>
        <taxon>Metazoa</taxon>
        <taxon>Spiralia</taxon>
        <taxon>Lophotrochozoa</taxon>
        <taxon>Mollusca</taxon>
        <taxon>Gastropoda</taxon>
        <taxon>Caenogastropoda</taxon>
        <taxon>Architaenioglossa</taxon>
        <taxon>Ampullarioidea</taxon>
        <taxon>Ampullariidae</taxon>
        <taxon>Pomacea</taxon>
    </lineage>
</organism>
<dbReference type="SUPFAM" id="SSF47986">
    <property type="entry name" value="DEATH domain"/>
    <property type="match status" value="1"/>
</dbReference>
<dbReference type="PANTHER" id="PTHR15034:SF5">
    <property type="entry name" value="DEATH DOMAIN-CONTAINING PROTEIN CRADD"/>
    <property type="match status" value="1"/>
</dbReference>
<dbReference type="EMBL" id="PZQS01000004">
    <property type="protein sequence ID" value="PVD32602.1"/>
    <property type="molecule type" value="Genomic_DNA"/>
</dbReference>
<proteinExistence type="predicted"/>
<gene>
    <name evidence="2" type="ORF">C0Q70_08044</name>
</gene>
<dbReference type="GO" id="GO:0042981">
    <property type="term" value="P:regulation of apoptotic process"/>
    <property type="evidence" value="ECO:0007669"/>
    <property type="project" value="InterPro"/>
</dbReference>
<reference evidence="2 3" key="1">
    <citation type="submission" date="2018-04" db="EMBL/GenBank/DDBJ databases">
        <title>The genome of golden apple snail Pomacea canaliculata provides insight into stress tolerance and invasive adaptation.</title>
        <authorList>
            <person name="Liu C."/>
            <person name="Liu B."/>
            <person name="Ren Y."/>
            <person name="Zhang Y."/>
            <person name="Wang H."/>
            <person name="Li S."/>
            <person name="Jiang F."/>
            <person name="Yin L."/>
            <person name="Zhang G."/>
            <person name="Qian W."/>
            <person name="Fan W."/>
        </authorList>
    </citation>
    <scope>NUCLEOTIDE SEQUENCE [LARGE SCALE GENOMIC DNA]</scope>
    <source>
        <strain evidence="2">SZHN2017</strain>
        <tissue evidence="2">Muscle</tissue>
    </source>
</reference>
<keyword evidence="3" id="KW-1185">Reference proteome</keyword>
<name>A0A2T7PGQ5_POMCA</name>
<dbReference type="GO" id="GO:0002020">
    <property type="term" value="F:protease binding"/>
    <property type="evidence" value="ECO:0007669"/>
    <property type="project" value="InterPro"/>
</dbReference>
<dbReference type="GO" id="GO:0070513">
    <property type="term" value="F:death domain binding"/>
    <property type="evidence" value="ECO:0007669"/>
    <property type="project" value="InterPro"/>
</dbReference>
<dbReference type="PROSITE" id="PS50209">
    <property type="entry name" value="CARD"/>
    <property type="match status" value="1"/>
</dbReference>
<feature type="domain" description="CARD" evidence="1">
    <location>
        <begin position="1"/>
        <end position="91"/>
    </location>
</feature>
<dbReference type="InterPro" id="IPR011029">
    <property type="entry name" value="DEATH-like_dom_sf"/>
</dbReference>
<comment type="caution">
    <text evidence="2">The sequence shown here is derived from an EMBL/GenBank/DDBJ whole genome shotgun (WGS) entry which is preliminary data.</text>
</comment>
<protein>
    <recommendedName>
        <fullName evidence="1">CARD domain-containing protein</fullName>
    </recommendedName>
</protein>
<dbReference type="PANTHER" id="PTHR15034">
    <property type="entry name" value="DEATH DOMAIN-CONTAINING PROTEIN CRADD"/>
    <property type="match status" value="1"/>
</dbReference>
<dbReference type="Proteomes" id="UP000245119">
    <property type="component" value="Linkage Group LG4"/>
</dbReference>
<dbReference type="InterPro" id="IPR037939">
    <property type="entry name" value="CRADD"/>
</dbReference>
<dbReference type="Pfam" id="PF00619">
    <property type="entry name" value="CARD"/>
    <property type="match status" value="1"/>
</dbReference>
<sequence>MIEALYKIIQTGYADLVQEIDPQPGVIDILFSKNVLNHEEKIKLQKTSGDEEKVRFILDKLKYKPDQAYSIFREAVLKDQPHLENLLPLLKPQKKMAPKDLKKLQKVLIMNIFQNTQTQVQDNKDLVRDCGLLGMLEESIKKKRSLSLKTWCHAPTSFGEKSTQWWCLRGRRDEPDSIKAIEHKMPPAQVNSLVKDLEIIICNKDMPKRRLEVTYLNWLSEIRNPNCKVYNLETVLEHVRNWRSTINSPKSTLYLFIIQSLIGFGSKTQPGNTECLTEALELLRGEILKKRNLMFRPKYPREWLGRLDIEGIRRLVPSKAVEYDTHRKIKDISRAKLATCKGTIRQKNDNKLAGYVDLDLHGNGSLVEVFYIPVRAGLEGSRYAGYRVQFHLAFTMEHGYEAFEVELLKKYQCHKCPLKVEIMRDEDEAKCRCGAWIAKSVYTEASDDS</sequence>
<dbReference type="CDD" id="cd01671">
    <property type="entry name" value="CARD"/>
    <property type="match status" value="1"/>
</dbReference>
<dbReference type="InterPro" id="IPR001315">
    <property type="entry name" value="CARD"/>
</dbReference>
<evidence type="ECO:0000313" key="3">
    <source>
        <dbReference type="Proteomes" id="UP000245119"/>
    </source>
</evidence>
<evidence type="ECO:0000313" key="2">
    <source>
        <dbReference type="EMBL" id="PVD32602.1"/>
    </source>
</evidence>
<dbReference type="AlphaFoldDB" id="A0A2T7PGQ5"/>
<dbReference type="Gene3D" id="1.10.533.10">
    <property type="entry name" value="Death Domain, Fas"/>
    <property type="match status" value="1"/>
</dbReference>
<dbReference type="STRING" id="400727.A0A2T7PGQ5"/>